<proteinExistence type="predicted"/>
<name>A0A644VD58_9ZZZZ</name>
<gene>
    <name evidence="2" type="ORF">SDC9_35333</name>
</gene>
<evidence type="ECO:0008006" key="3">
    <source>
        <dbReference type="Google" id="ProtNLM"/>
    </source>
</evidence>
<feature type="transmembrane region" description="Helical" evidence="1">
    <location>
        <begin position="73"/>
        <end position="95"/>
    </location>
</feature>
<dbReference type="InterPro" id="IPR025098">
    <property type="entry name" value="DUF4013"/>
</dbReference>
<keyword evidence="1" id="KW-0472">Membrane</keyword>
<sequence>MEHAEIISGAYTYTKQGFFALKQLPRWIILFLYFVIPILACLLVSSLILQLAVLPVLIRVFVNDNYGFTASSLAGLLQYLAVILSLACIFFIPLIQGYCYRIAKNDQSEMPDHTNLWGLFFSGWRINLVILYYAIPMIVISLIYAMIFYYLFPEAGLYTTIDVVALESLITILVTLSYVGIEFITMIFVSLFAFVGLVHLTRSGSLAEATHIRGIAGIIKKIGWYDYILSLIIMSILFLLVTFILITLAQIFAYDGVAIVLLLGAYLFVMIPVIVFFVRYLAEVYNTAFLIPDADDADFDDF</sequence>
<feature type="transmembrane region" description="Helical" evidence="1">
    <location>
        <begin position="258"/>
        <end position="282"/>
    </location>
</feature>
<accession>A0A644VD58</accession>
<keyword evidence="1" id="KW-0812">Transmembrane</keyword>
<organism evidence="2">
    <name type="scientific">bioreactor metagenome</name>
    <dbReference type="NCBI Taxonomy" id="1076179"/>
    <lineage>
        <taxon>unclassified sequences</taxon>
        <taxon>metagenomes</taxon>
        <taxon>ecological metagenomes</taxon>
    </lineage>
</organism>
<feature type="transmembrane region" description="Helical" evidence="1">
    <location>
        <begin position="130"/>
        <end position="152"/>
    </location>
</feature>
<feature type="transmembrane region" description="Helical" evidence="1">
    <location>
        <begin position="172"/>
        <end position="198"/>
    </location>
</feature>
<feature type="transmembrane region" description="Helical" evidence="1">
    <location>
        <begin position="227"/>
        <end position="252"/>
    </location>
</feature>
<dbReference type="EMBL" id="VSSQ01000277">
    <property type="protein sequence ID" value="MPL89299.1"/>
    <property type="molecule type" value="Genomic_DNA"/>
</dbReference>
<keyword evidence="1" id="KW-1133">Transmembrane helix</keyword>
<dbReference type="Pfam" id="PF13197">
    <property type="entry name" value="DUF4013"/>
    <property type="match status" value="1"/>
</dbReference>
<protein>
    <recommendedName>
        <fullName evidence="3">Glycerophosphoryl diester phosphodiesterase membrane domain-containing protein</fullName>
    </recommendedName>
</protein>
<evidence type="ECO:0000313" key="2">
    <source>
        <dbReference type="EMBL" id="MPL89299.1"/>
    </source>
</evidence>
<comment type="caution">
    <text evidence="2">The sequence shown here is derived from an EMBL/GenBank/DDBJ whole genome shotgun (WGS) entry which is preliminary data.</text>
</comment>
<feature type="transmembrane region" description="Helical" evidence="1">
    <location>
        <begin position="27"/>
        <end position="53"/>
    </location>
</feature>
<reference evidence="2" key="1">
    <citation type="submission" date="2019-08" db="EMBL/GenBank/DDBJ databases">
        <authorList>
            <person name="Kucharzyk K."/>
            <person name="Murdoch R.W."/>
            <person name="Higgins S."/>
            <person name="Loffler F."/>
        </authorList>
    </citation>
    <scope>NUCLEOTIDE SEQUENCE</scope>
</reference>
<evidence type="ECO:0000256" key="1">
    <source>
        <dbReference type="SAM" id="Phobius"/>
    </source>
</evidence>
<dbReference type="AlphaFoldDB" id="A0A644VD58"/>